<dbReference type="EMBL" id="JACRSQ010000002">
    <property type="protein sequence ID" value="MBC8542315.1"/>
    <property type="molecule type" value="Genomic_DNA"/>
</dbReference>
<comment type="caution">
    <text evidence="4">The sequence shown here is derived from an EMBL/GenBank/DDBJ whole genome shotgun (WGS) entry which is preliminary data.</text>
</comment>
<keyword evidence="5" id="KW-1185">Reference proteome</keyword>
<name>A0A926I0L3_9FIRM</name>
<feature type="domain" description="Impact N-terminal" evidence="2">
    <location>
        <begin position="17"/>
        <end position="122"/>
    </location>
</feature>
<evidence type="ECO:0000256" key="1">
    <source>
        <dbReference type="ARBA" id="ARBA00007665"/>
    </source>
</evidence>
<evidence type="ECO:0000259" key="2">
    <source>
        <dbReference type="Pfam" id="PF01205"/>
    </source>
</evidence>
<evidence type="ECO:0000313" key="4">
    <source>
        <dbReference type="EMBL" id="MBC8542315.1"/>
    </source>
</evidence>
<dbReference type="Pfam" id="PF09186">
    <property type="entry name" value="DUF1949"/>
    <property type="match status" value="1"/>
</dbReference>
<dbReference type="InterPro" id="IPR001498">
    <property type="entry name" value="Impact_N"/>
</dbReference>
<dbReference type="InterPro" id="IPR020569">
    <property type="entry name" value="UPF0029_Impact_CS"/>
</dbReference>
<dbReference type="AlphaFoldDB" id="A0A926I0L3"/>
<feature type="domain" description="UPF0029" evidence="3">
    <location>
        <begin position="139"/>
        <end position="193"/>
    </location>
</feature>
<dbReference type="Proteomes" id="UP000657006">
    <property type="component" value="Unassembled WGS sequence"/>
</dbReference>
<dbReference type="PANTHER" id="PTHR16301:SF20">
    <property type="entry name" value="IMPACT FAMILY MEMBER YIGZ"/>
    <property type="match status" value="1"/>
</dbReference>
<dbReference type="RefSeq" id="WP_177719664.1">
    <property type="nucleotide sequence ID" value="NZ_JACRSQ010000002.1"/>
</dbReference>
<dbReference type="NCBIfam" id="TIGR00257">
    <property type="entry name" value="IMPACT_YIGZ"/>
    <property type="match status" value="1"/>
</dbReference>
<sequence>MEYSTICRRSFAEITEKKSRFLAQAIPVESEETVREALEEIRKTYWDARHHVFAYRVGVQTVTERFSDDGEPARTAGLPILNVIKGANVQNTLIVVTRYFGGTLLGTGGLVRAYTHSAKAALEEARIMKKATYVRYTLSMSYPFLGKLQYGLTEAGYEIEAIEYEDLVSMQVLVREPDTPRFEHVVSELSDGKIQPLESGRELAAKVDSQWVFFPFPKD</sequence>
<dbReference type="GO" id="GO:0005737">
    <property type="term" value="C:cytoplasm"/>
    <property type="evidence" value="ECO:0007669"/>
    <property type="project" value="TreeGrafter"/>
</dbReference>
<dbReference type="PANTHER" id="PTHR16301">
    <property type="entry name" value="IMPACT-RELATED"/>
    <property type="match status" value="1"/>
</dbReference>
<gene>
    <name evidence="4" type="ORF">H8730_01975</name>
</gene>
<dbReference type="InterPro" id="IPR015796">
    <property type="entry name" value="Impact_YigZ-like"/>
</dbReference>
<dbReference type="SUPFAM" id="SSF54211">
    <property type="entry name" value="Ribosomal protein S5 domain 2-like"/>
    <property type="match status" value="1"/>
</dbReference>
<proteinExistence type="inferred from homology"/>
<dbReference type="InterPro" id="IPR036956">
    <property type="entry name" value="Impact_N_sf"/>
</dbReference>
<reference evidence="4" key="1">
    <citation type="submission" date="2020-08" db="EMBL/GenBank/DDBJ databases">
        <title>Genome public.</title>
        <authorList>
            <person name="Liu C."/>
            <person name="Sun Q."/>
        </authorList>
    </citation>
    <scope>NUCLEOTIDE SEQUENCE</scope>
    <source>
        <strain evidence="4">NSJ-32</strain>
    </source>
</reference>
<dbReference type="PROSITE" id="PS00910">
    <property type="entry name" value="UPF0029"/>
    <property type="match status" value="1"/>
</dbReference>
<dbReference type="SUPFAM" id="SSF54980">
    <property type="entry name" value="EF-G C-terminal domain-like"/>
    <property type="match status" value="1"/>
</dbReference>
<dbReference type="InterPro" id="IPR020568">
    <property type="entry name" value="Ribosomal_Su5_D2-typ_SF"/>
</dbReference>
<accession>A0A926I0L3</accession>
<dbReference type="Pfam" id="PF01205">
    <property type="entry name" value="Impact_N"/>
    <property type="match status" value="1"/>
</dbReference>
<dbReference type="InterPro" id="IPR015269">
    <property type="entry name" value="UPF0029_Impact_C"/>
</dbReference>
<evidence type="ECO:0000313" key="5">
    <source>
        <dbReference type="Proteomes" id="UP000657006"/>
    </source>
</evidence>
<dbReference type="Gene3D" id="3.30.70.240">
    <property type="match status" value="1"/>
</dbReference>
<dbReference type="InterPro" id="IPR023582">
    <property type="entry name" value="Impact"/>
</dbReference>
<protein>
    <submittedName>
        <fullName evidence="4">YigZ family protein</fullName>
    </submittedName>
</protein>
<dbReference type="GO" id="GO:0006446">
    <property type="term" value="P:regulation of translational initiation"/>
    <property type="evidence" value="ECO:0007669"/>
    <property type="project" value="TreeGrafter"/>
</dbReference>
<dbReference type="InterPro" id="IPR035647">
    <property type="entry name" value="EFG_III/V"/>
</dbReference>
<dbReference type="Gene3D" id="3.30.230.30">
    <property type="entry name" value="Impact, N-terminal domain"/>
    <property type="match status" value="1"/>
</dbReference>
<evidence type="ECO:0000259" key="3">
    <source>
        <dbReference type="Pfam" id="PF09186"/>
    </source>
</evidence>
<comment type="similarity">
    <text evidence="1">Belongs to the IMPACT family.</text>
</comment>
<organism evidence="4 5">
    <name type="scientific">Bianquea renquensis</name>
    <dbReference type="NCBI Taxonomy" id="2763661"/>
    <lineage>
        <taxon>Bacteria</taxon>
        <taxon>Bacillati</taxon>
        <taxon>Bacillota</taxon>
        <taxon>Clostridia</taxon>
        <taxon>Eubacteriales</taxon>
        <taxon>Bianqueaceae</taxon>
        <taxon>Bianquea</taxon>
    </lineage>
</organism>